<reference evidence="2" key="1">
    <citation type="submission" date="2010-07" db="EMBL/GenBank/DDBJ databases">
        <title>The complete genome of Methanosalsum zhilinae DSM 4017.</title>
        <authorList>
            <consortium name="US DOE Joint Genome Institute (JGI-PGF)"/>
            <person name="Lucas S."/>
            <person name="Copeland A."/>
            <person name="Lapidus A."/>
            <person name="Glavina del Rio T."/>
            <person name="Dalin E."/>
            <person name="Tice H."/>
            <person name="Bruce D."/>
            <person name="Goodwin L."/>
            <person name="Pitluck S."/>
            <person name="Kyrpides N."/>
            <person name="Mavromatis K."/>
            <person name="Ovchinnikova G."/>
            <person name="Daligault H."/>
            <person name="Detter J.C."/>
            <person name="Han C."/>
            <person name="Tapia R."/>
            <person name="Larimer F."/>
            <person name="Land M."/>
            <person name="Hauser L."/>
            <person name="Markowitz V."/>
            <person name="Cheng J.-F."/>
            <person name="Hugenholtz P."/>
            <person name="Woyke T."/>
            <person name="Wu D."/>
            <person name="Spring S."/>
            <person name="Schueler E."/>
            <person name="Brambilla E."/>
            <person name="Klenk H.-P."/>
            <person name="Eisen J.A."/>
        </authorList>
    </citation>
    <scope>NUCLEOTIDE SEQUENCE</scope>
    <source>
        <strain evidence="2">DSM 4017</strain>
    </source>
</reference>
<name>F7XL81_METZD</name>
<dbReference type="EMBL" id="CP002101">
    <property type="protein sequence ID" value="AEH60738.1"/>
    <property type="molecule type" value="Genomic_DNA"/>
</dbReference>
<organism evidence="2 3">
    <name type="scientific">Methanosalsum zhilinae (strain DSM 4017 / NBRC 107636 / OCM 62 / WeN5)</name>
    <name type="common">Methanohalophilus zhilinae</name>
    <dbReference type="NCBI Taxonomy" id="679901"/>
    <lineage>
        <taxon>Archaea</taxon>
        <taxon>Methanobacteriati</taxon>
        <taxon>Methanobacteriota</taxon>
        <taxon>Stenosarchaea group</taxon>
        <taxon>Methanomicrobia</taxon>
        <taxon>Methanosarcinales</taxon>
        <taxon>Methanosarcinaceae</taxon>
        <taxon>Methanosalsum</taxon>
    </lineage>
</organism>
<dbReference type="AlphaFoldDB" id="F7XL81"/>
<accession>F7XL81</accession>
<sequence length="156" mass="16030" precursor="true">MNKESFIPAVVSLIVLSVILIVLVAYSVEHTRILGPLIAFFGLFPLTIIKFSGRSVRSNGADVIFGAIDTGVLMIAALIGASLAGILGAIIGSAIGDSITDGLAGLFEGSVAERLREYGIQEARTSLSSSMGKMSGCLIGAGSVLTVAWTFLGLAI</sequence>
<feature type="transmembrane region" description="Helical" evidence="1">
    <location>
        <begin position="72"/>
        <end position="95"/>
    </location>
</feature>
<dbReference type="Proteomes" id="UP000006622">
    <property type="component" value="Chromosome"/>
</dbReference>
<gene>
    <name evidence="2" type="ordered locus">Mzhil_0876</name>
</gene>
<keyword evidence="1" id="KW-1133">Transmembrane helix</keyword>
<evidence type="ECO:0000313" key="2">
    <source>
        <dbReference type="EMBL" id="AEH60738.1"/>
    </source>
</evidence>
<feature type="transmembrane region" description="Helical" evidence="1">
    <location>
        <begin position="134"/>
        <end position="155"/>
    </location>
</feature>
<keyword evidence="1" id="KW-0472">Membrane</keyword>
<evidence type="ECO:0000313" key="3">
    <source>
        <dbReference type="Proteomes" id="UP000006622"/>
    </source>
</evidence>
<dbReference type="STRING" id="679901.Mzhil_0876"/>
<dbReference type="RefSeq" id="WP_013898177.1">
    <property type="nucleotide sequence ID" value="NC_015676.1"/>
</dbReference>
<protein>
    <submittedName>
        <fullName evidence="2">Uncharacterized protein</fullName>
    </submittedName>
</protein>
<keyword evidence="1" id="KW-0812">Transmembrane</keyword>
<dbReference type="HOGENOM" id="CLU_1682737_0_0_2"/>
<feature type="transmembrane region" description="Helical" evidence="1">
    <location>
        <begin position="33"/>
        <end position="52"/>
    </location>
</feature>
<proteinExistence type="predicted"/>
<evidence type="ECO:0000256" key="1">
    <source>
        <dbReference type="SAM" id="Phobius"/>
    </source>
</evidence>
<keyword evidence="3" id="KW-1185">Reference proteome</keyword>
<dbReference type="KEGG" id="mzh:Mzhil_0876"/>
<dbReference type="OrthoDB" id="383953at2157"/>
<feature type="transmembrane region" description="Helical" evidence="1">
    <location>
        <begin position="6"/>
        <end position="26"/>
    </location>
</feature>
<dbReference type="GeneID" id="10822497"/>